<dbReference type="CDD" id="cd00637">
    <property type="entry name" value="7tm_classA_rhodopsin-like"/>
    <property type="match status" value="1"/>
</dbReference>
<dbReference type="Gene3D" id="1.20.1070.10">
    <property type="entry name" value="Rhodopsin 7-helix transmembrane proteins"/>
    <property type="match status" value="1"/>
</dbReference>
<protein>
    <recommendedName>
        <fullName evidence="6">G-protein coupled receptors family 1 profile domain-containing protein</fullName>
    </recommendedName>
</protein>
<evidence type="ECO:0000259" key="6">
    <source>
        <dbReference type="PROSITE" id="PS50262"/>
    </source>
</evidence>
<dbReference type="AlphaFoldDB" id="A0A1D1VQ15"/>
<dbReference type="GO" id="GO:0004930">
    <property type="term" value="F:G protein-coupled receptor activity"/>
    <property type="evidence" value="ECO:0007669"/>
    <property type="project" value="InterPro"/>
</dbReference>
<evidence type="ECO:0000313" key="7">
    <source>
        <dbReference type="EMBL" id="GAV02273.1"/>
    </source>
</evidence>
<dbReference type="OrthoDB" id="10650023at2759"/>
<proteinExistence type="predicted"/>
<dbReference type="InterPro" id="IPR017452">
    <property type="entry name" value="GPCR_Rhodpsn_7TM"/>
</dbReference>
<evidence type="ECO:0000256" key="2">
    <source>
        <dbReference type="ARBA" id="ARBA00022692"/>
    </source>
</evidence>
<keyword evidence="2 5" id="KW-0812">Transmembrane</keyword>
<feature type="domain" description="G-protein coupled receptors family 1 profile" evidence="6">
    <location>
        <begin position="38"/>
        <end position="217"/>
    </location>
</feature>
<feature type="transmembrane region" description="Helical" evidence="5">
    <location>
        <begin position="65"/>
        <end position="85"/>
    </location>
</feature>
<feature type="transmembrane region" description="Helical" evidence="5">
    <location>
        <begin position="105"/>
        <end position="134"/>
    </location>
</feature>
<dbReference type="PROSITE" id="PS50262">
    <property type="entry name" value="G_PROTEIN_RECEP_F1_2"/>
    <property type="match status" value="1"/>
</dbReference>
<feature type="transmembrane region" description="Helical" evidence="5">
    <location>
        <begin position="166"/>
        <end position="189"/>
    </location>
</feature>
<keyword evidence="8" id="KW-1185">Reference proteome</keyword>
<evidence type="ECO:0000256" key="5">
    <source>
        <dbReference type="SAM" id="Phobius"/>
    </source>
</evidence>
<reference evidence="7 8" key="1">
    <citation type="journal article" date="2016" name="Nat. Commun.">
        <title>Extremotolerant tardigrade genome and improved radiotolerance of human cultured cells by tardigrade-unique protein.</title>
        <authorList>
            <person name="Hashimoto T."/>
            <person name="Horikawa D.D."/>
            <person name="Saito Y."/>
            <person name="Kuwahara H."/>
            <person name="Kozuka-Hata H."/>
            <person name="Shin-I T."/>
            <person name="Minakuchi Y."/>
            <person name="Ohishi K."/>
            <person name="Motoyama A."/>
            <person name="Aizu T."/>
            <person name="Enomoto A."/>
            <person name="Kondo K."/>
            <person name="Tanaka S."/>
            <person name="Hara Y."/>
            <person name="Koshikawa S."/>
            <person name="Sagara H."/>
            <person name="Miura T."/>
            <person name="Yokobori S."/>
            <person name="Miyagawa K."/>
            <person name="Suzuki Y."/>
            <person name="Kubo T."/>
            <person name="Oyama M."/>
            <person name="Kohara Y."/>
            <person name="Fujiyama A."/>
            <person name="Arakawa K."/>
            <person name="Katayama T."/>
            <person name="Toyoda A."/>
            <person name="Kunieda T."/>
        </authorList>
    </citation>
    <scope>NUCLEOTIDE SEQUENCE [LARGE SCALE GENOMIC DNA]</scope>
    <source>
        <strain evidence="7 8">YOKOZUNA-1</strain>
    </source>
</reference>
<evidence type="ECO:0000313" key="8">
    <source>
        <dbReference type="Proteomes" id="UP000186922"/>
    </source>
</evidence>
<accession>A0A1D1VQ15</accession>
<evidence type="ECO:0000256" key="3">
    <source>
        <dbReference type="ARBA" id="ARBA00022989"/>
    </source>
</evidence>
<gene>
    <name evidence="7" type="primary">RvY_12863-1</name>
    <name evidence="7" type="synonym">RvY_12863.1</name>
    <name evidence="7" type="ORF">RvY_12863</name>
</gene>
<comment type="subcellular location">
    <subcellularLocation>
        <location evidence="1">Membrane</location>
    </subcellularLocation>
</comment>
<evidence type="ECO:0000256" key="4">
    <source>
        <dbReference type="ARBA" id="ARBA00023136"/>
    </source>
</evidence>
<dbReference type="Pfam" id="PF00001">
    <property type="entry name" value="7tm_1"/>
    <property type="match status" value="1"/>
</dbReference>
<dbReference type="Proteomes" id="UP000186922">
    <property type="component" value="Unassembled WGS sequence"/>
</dbReference>
<name>A0A1D1VQ15_RAMVA</name>
<dbReference type="GO" id="GO:0016020">
    <property type="term" value="C:membrane"/>
    <property type="evidence" value="ECO:0007669"/>
    <property type="project" value="UniProtKB-SubCell"/>
</dbReference>
<comment type="caution">
    <text evidence="7">The sequence shown here is derived from an EMBL/GenBank/DDBJ whole genome shotgun (WGS) entry which is preliminary data.</text>
</comment>
<evidence type="ECO:0000256" key="1">
    <source>
        <dbReference type="ARBA" id="ARBA00004370"/>
    </source>
</evidence>
<keyword evidence="3 5" id="KW-1133">Transmembrane helix</keyword>
<sequence length="258" mass="28416">MAPGQLGLAVYNYYGIPYSCPFTALGYVFHPVTNWADVALSANRMVAVMYPHYYTHLASVKSTSFVCMVVWLFGITLVAVITSGVGTSSREVQPGACVLFATSKIGTVMVMFVSTIPVCVCGLVIASLVIHLLVHRRAQSCPLNVQVTKSARQTVVHRRTLALAKVMIASFIWCLISTLPFYIGAYAFATFLAKSPRLSEALKIFATTEYSVNPFYRRHWTSYAVLRCRPAARISSLELHSRSPQVPSLHARQVVSSE</sequence>
<keyword evidence="4 5" id="KW-0472">Membrane</keyword>
<dbReference type="InterPro" id="IPR000276">
    <property type="entry name" value="GPCR_Rhodpsn"/>
</dbReference>
<dbReference type="SUPFAM" id="SSF81321">
    <property type="entry name" value="Family A G protein-coupled receptor-like"/>
    <property type="match status" value="1"/>
</dbReference>
<dbReference type="EMBL" id="BDGG01000008">
    <property type="protein sequence ID" value="GAV02273.1"/>
    <property type="molecule type" value="Genomic_DNA"/>
</dbReference>
<organism evidence="7 8">
    <name type="scientific">Ramazzottius varieornatus</name>
    <name type="common">Water bear</name>
    <name type="synonym">Tardigrade</name>
    <dbReference type="NCBI Taxonomy" id="947166"/>
    <lineage>
        <taxon>Eukaryota</taxon>
        <taxon>Metazoa</taxon>
        <taxon>Ecdysozoa</taxon>
        <taxon>Tardigrada</taxon>
        <taxon>Eutardigrada</taxon>
        <taxon>Parachela</taxon>
        <taxon>Hypsibioidea</taxon>
        <taxon>Ramazzottiidae</taxon>
        <taxon>Ramazzottius</taxon>
    </lineage>
</organism>